<feature type="domain" description="PAS" evidence="2">
    <location>
        <begin position="86"/>
        <end position="142"/>
    </location>
</feature>
<dbReference type="NCBIfam" id="TIGR00229">
    <property type="entry name" value="sensory_box"/>
    <property type="match status" value="1"/>
</dbReference>
<accession>A0A7T0BTC9</accession>
<keyword evidence="1" id="KW-0812">Transmembrane</keyword>
<keyword evidence="1" id="KW-1133">Transmembrane helix</keyword>
<dbReference type="Proteomes" id="UP000594688">
    <property type="component" value="Chromosome"/>
</dbReference>
<dbReference type="KEGG" id="nli:G3M70_01585"/>
<name>A0A7T0BTC9_9BACT</name>
<protein>
    <submittedName>
        <fullName evidence="3">PAS domain S-box protein</fullName>
    </submittedName>
</protein>
<gene>
    <name evidence="3" type="ORF">G3M70_01585</name>
</gene>
<evidence type="ECO:0000313" key="3">
    <source>
        <dbReference type="EMBL" id="QPJ60647.1"/>
    </source>
</evidence>
<organism evidence="3 4">
    <name type="scientific">Candidatus Nitronauta litoralis</name>
    <dbReference type="NCBI Taxonomy" id="2705533"/>
    <lineage>
        <taxon>Bacteria</taxon>
        <taxon>Pseudomonadati</taxon>
        <taxon>Nitrospinota/Tectimicrobiota group</taxon>
        <taxon>Nitrospinota</taxon>
        <taxon>Nitrospinia</taxon>
        <taxon>Nitrospinales</taxon>
        <taxon>Nitrospinaceae</taxon>
        <taxon>Candidatus Nitronauta</taxon>
    </lineage>
</organism>
<dbReference type="CDD" id="cd00130">
    <property type="entry name" value="PAS"/>
    <property type="match status" value="1"/>
</dbReference>
<sequence length="219" mass="24454">MDFESIKPKLVRLMAFVVGGAAFLWALWFFGMSDSLTTGMSPVAKHTLEVFVSIGVTALALLGPSAALMKMLMEDWKEIEIQAEKNATRYRTIVENSYDIILEVDEEGKIFFANPAVSQLGYERENLLGKSLKSLIPEKDHETKLPPITTRRIGPRATINFPVTLLTNDDSVLSYEVPSMEFLVDASGLWKESDEVVRIKGSEKTFIGTLFIARTKSDN</sequence>
<dbReference type="SMART" id="SM00091">
    <property type="entry name" value="PAS"/>
    <property type="match status" value="1"/>
</dbReference>
<dbReference type="Gene3D" id="3.30.450.20">
    <property type="entry name" value="PAS domain"/>
    <property type="match status" value="1"/>
</dbReference>
<dbReference type="EMBL" id="CP048685">
    <property type="protein sequence ID" value="QPJ60647.1"/>
    <property type="molecule type" value="Genomic_DNA"/>
</dbReference>
<dbReference type="Pfam" id="PF00989">
    <property type="entry name" value="PAS"/>
    <property type="match status" value="1"/>
</dbReference>
<reference evidence="3 4" key="1">
    <citation type="submission" date="2020-02" db="EMBL/GenBank/DDBJ databases">
        <title>Genomic and physiological characterization of two novel Nitrospinaceae genera.</title>
        <authorList>
            <person name="Mueller A.J."/>
            <person name="Jung M.-Y."/>
            <person name="Strachan C.R."/>
            <person name="Herbold C.W."/>
            <person name="Kirkegaard R.H."/>
            <person name="Daims H."/>
        </authorList>
    </citation>
    <scope>NUCLEOTIDE SEQUENCE [LARGE SCALE GENOMIC DNA]</scope>
    <source>
        <strain evidence="3">EB</strain>
    </source>
</reference>
<evidence type="ECO:0000313" key="4">
    <source>
        <dbReference type="Proteomes" id="UP000594688"/>
    </source>
</evidence>
<feature type="transmembrane region" description="Helical" evidence="1">
    <location>
        <begin position="12"/>
        <end position="30"/>
    </location>
</feature>
<dbReference type="PROSITE" id="PS50112">
    <property type="entry name" value="PAS"/>
    <property type="match status" value="1"/>
</dbReference>
<feature type="transmembrane region" description="Helical" evidence="1">
    <location>
        <begin position="50"/>
        <end position="69"/>
    </location>
</feature>
<dbReference type="InterPro" id="IPR013767">
    <property type="entry name" value="PAS_fold"/>
</dbReference>
<proteinExistence type="predicted"/>
<keyword evidence="1" id="KW-0472">Membrane</keyword>
<evidence type="ECO:0000259" key="2">
    <source>
        <dbReference type="PROSITE" id="PS50112"/>
    </source>
</evidence>
<dbReference type="AlphaFoldDB" id="A0A7T0BTC9"/>
<evidence type="ECO:0000256" key="1">
    <source>
        <dbReference type="SAM" id="Phobius"/>
    </source>
</evidence>
<dbReference type="GO" id="GO:0006355">
    <property type="term" value="P:regulation of DNA-templated transcription"/>
    <property type="evidence" value="ECO:0007669"/>
    <property type="project" value="InterPro"/>
</dbReference>
<dbReference type="SUPFAM" id="SSF55785">
    <property type="entry name" value="PYP-like sensor domain (PAS domain)"/>
    <property type="match status" value="1"/>
</dbReference>
<dbReference type="InterPro" id="IPR035965">
    <property type="entry name" value="PAS-like_dom_sf"/>
</dbReference>
<dbReference type="InterPro" id="IPR000014">
    <property type="entry name" value="PAS"/>
</dbReference>